<evidence type="ECO:0000313" key="1">
    <source>
        <dbReference type="EMBL" id="ADY55123.1"/>
    </source>
</evidence>
<dbReference type="RefSeq" id="WP_013623994.1">
    <property type="nucleotide sequence ID" value="NC_015172.1"/>
</dbReference>
<dbReference type="eggNOG" id="ENOG502Z8Z1">
    <property type="taxonomic scope" value="Bacteria"/>
</dbReference>
<protein>
    <recommendedName>
        <fullName evidence="3">DUF3486 family protein</fullName>
    </recommendedName>
</protein>
<dbReference type="InterPro" id="IPR021874">
    <property type="entry name" value="Phage_Mu_Gp27"/>
</dbReference>
<reference evidence="2" key="2">
    <citation type="submission" date="2011-02" db="EMBL/GenBank/DDBJ databases">
        <title>The complete genome of Syntrophobotulus glycolicus DSM 8271.</title>
        <authorList>
            <person name="Lucas S."/>
            <person name="Copeland A."/>
            <person name="Lapidus A."/>
            <person name="Bruce D."/>
            <person name="Goodwin L."/>
            <person name="Pitluck S."/>
            <person name="Kyrpides N."/>
            <person name="Mavromatis K."/>
            <person name="Pagani I."/>
            <person name="Ivanova N."/>
            <person name="Mikhailova N."/>
            <person name="Chertkov O."/>
            <person name="Held B."/>
            <person name="Detter J.C."/>
            <person name="Tapia R."/>
            <person name="Han C."/>
            <person name="Land M."/>
            <person name="Hauser L."/>
            <person name="Markowitz V."/>
            <person name="Cheng J.-F."/>
            <person name="Hugenholtz P."/>
            <person name="Woyke T."/>
            <person name="Wu D."/>
            <person name="Spring S."/>
            <person name="Schroeder M."/>
            <person name="Brambilla E."/>
            <person name="Klenk H.-P."/>
            <person name="Eisen J.A."/>
        </authorList>
    </citation>
    <scope>NUCLEOTIDE SEQUENCE [LARGE SCALE GENOMIC DNA]</scope>
    <source>
        <strain evidence="2">DSM 8271 / FlGlyR</strain>
    </source>
</reference>
<dbReference type="AlphaFoldDB" id="F0T159"/>
<dbReference type="EMBL" id="CP002547">
    <property type="protein sequence ID" value="ADY55123.1"/>
    <property type="molecule type" value="Genomic_DNA"/>
</dbReference>
<name>F0T159_SYNGF</name>
<dbReference type="Pfam" id="PF11985">
    <property type="entry name" value="Phage_Mu_Gp27"/>
    <property type="match status" value="1"/>
</dbReference>
<sequence length="186" mass="21639">MSKKRRTRIFSKIDELPAELREEVNWMLYSPAYTYLDIALWLQENNYDISRSAVGRYALRQNAVAQKLREAQEQTKALVNVIKQNPEADYTEATMQMLMSELTKKIASAQEEFDEMDLDKAGRLVVAISRTKVYKDRVKADLMKKVDLAFTKFKDQIPQVIKNDPDLSRRMEELLEEAKALVLTDE</sequence>
<dbReference type="Proteomes" id="UP000007488">
    <property type="component" value="Chromosome"/>
</dbReference>
<reference evidence="1 2" key="1">
    <citation type="journal article" date="2011" name="Stand. Genomic Sci.">
        <title>Complete genome sequence of Syntrophobotulus glycolicus type strain (FlGlyR).</title>
        <authorList>
            <person name="Han C."/>
            <person name="Mwirichia R."/>
            <person name="Chertkov O."/>
            <person name="Held B."/>
            <person name="Lapidus A."/>
            <person name="Nolan M."/>
            <person name="Lucas S."/>
            <person name="Hammon N."/>
            <person name="Deshpande S."/>
            <person name="Cheng J.F."/>
            <person name="Tapia R."/>
            <person name="Goodwin L."/>
            <person name="Pitluck S."/>
            <person name="Huntemann M."/>
            <person name="Liolios K."/>
            <person name="Ivanova N."/>
            <person name="Pagani I."/>
            <person name="Mavromatis K."/>
            <person name="Ovchinikova G."/>
            <person name="Pati A."/>
            <person name="Chen A."/>
            <person name="Palaniappan K."/>
            <person name="Land M."/>
            <person name="Hauser L."/>
            <person name="Brambilla E.M."/>
            <person name="Rohde M."/>
            <person name="Spring S."/>
            <person name="Sikorski J."/>
            <person name="Goker M."/>
            <person name="Woyke T."/>
            <person name="Bristow J."/>
            <person name="Eisen J.A."/>
            <person name="Markowitz V."/>
            <person name="Hugenholtz P."/>
            <person name="Kyrpides N.C."/>
            <person name="Klenk H.P."/>
            <person name="Detter J.C."/>
        </authorList>
    </citation>
    <scope>NUCLEOTIDE SEQUENCE [LARGE SCALE GENOMIC DNA]</scope>
    <source>
        <strain evidence="2">DSM 8271 / FlGlyR</strain>
    </source>
</reference>
<gene>
    <name evidence="1" type="ordered locus">Sgly_0766</name>
</gene>
<evidence type="ECO:0000313" key="2">
    <source>
        <dbReference type="Proteomes" id="UP000007488"/>
    </source>
</evidence>
<keyword evidence="2" id="KW-1185">Reference proteome</keyword>
<dbReference type="HOGENOM" id="CLU_124861_1_0_9"/>
<dbReference type="OrthoDB" id="31787at2"/>
<dbReference type="STRING" id="645991.Sgly_0766"/>
<dbReference type="KEGG" id="sgy:Sgly_0766"/>
<organism evidence="1 2">
    <name type="scientific">Syntrophobotulus glycolicus (strain DSM 8271 / FlGlyR)</name>
    <dbReference type="NCBI Taxonomy" id="645991"/>
    <lineage>
        <taxon>Bacteria</taxon>
        <taxon>Bacillati</taxon>
        <taxon>Bacillota</taxon>
        <taxon>Clostridia</taxon>
        <taxon>Eubacteriales</taxon>
        <taxon>Desulfitobacteriaceae</taxon>
        <taxon>Syntrophobotulus</taxon>
    </lineage>
</organism>
<accession>F0T159</accession>
<proteinExistence type="predicted"/>
<evidence type="ECO:0008006" key="3">
    <source>
        <dbReference type="Google" id="ProtNLM"/>
    </source>
</evidence>